<dbReference type="Proteomes" id="UP001208570">
    <property type="component" value="Unassembled WGS sequence"/>
</dbReference>
<dbReference type="PANTHER" id="PTHR10334">
    <property type="entry name" value="CYSTEINE-RICH SECRETORY PROTEIN-RELATED"/>
    <property type="match status" value="1"/>
</dbReference>
<dbReference type="Pfam" id="PF00188">
    <property type="entry name" value="CAP"/>
    <property type="match status" value="1"/>
</dbReference>
<dbReference type="SUPFAM" id="SSF55797">
    <property type="entry name" value="PR-1-like"/>
    <property type="match status" value="1"/>
</dbReference>
<evidence type="ECO:0000259" key="2">
    <source>
        <dbReference type="SMART" id="SM00198"/>
    </source>
</evidence>
<evidence type="ECO:0000313" key="3">
    <source>
        <dbReference type="EMBL" id="KAK2148182.1"/>
    </source>
</evidence>
<proteinExistence type="predicted"/>
<dbReference type="Gene3D" id="3.40.33.10">
    <property type="entry name" value="CAP"/>
    <property type="match status" value="1"/>
</dbReference>
<dbReference type="AlphaFoldDB" id="A0AAD9J7Q9"/>
<protein>
    <recommendedName>
        <fullName evidence="2">SCP domain-containing protein</fullName>
    </recommendedName>
</protein>
<dbReference type="InterPro" id="IPR034113">
    <property type="entry name" value="SCP_GAPR1-like"/>
</dbReference>
<sequence length="263" mass="30210">MYLRCYAAMGNGVNKVPVDYTEGGRPRRSMIIVAKNVTFASPIDRERKSDEQSVSSTPSTDTTTDTSAGISDLPKKSNLKCKDLAVSNPDSRNWTQYEIESLNAHNFIRYKHGVSALVMNKDLCKMAKIHAKELIDTREFHHSDKDRRHYNGKECGENIAAFGVINGLMGYPGYTAVYQWYDEMQHFNFSNPVYSQKSRHFTQLVWPQTTDFGQACAKRREGRWTHYIAVAYYYPKGNIRDQMHIVPSPVIPKELTKKIVHRY</sequence>
<dbReference type="InterPro" id="IPR014044">
    <property type="entry name" value="CAP_dom"/>
</dbReference>
<feature type="domain" description="SCP" evidence="2">
    <location>
        <begin position="96"/>
        <end position="241"/>
    </location>
</feature>
<dbReference type="CDD" id="cd05382">
    <property type="entry name" value="CAP_GAPR1-like"/>
    <property type="match status" value="1"/>
</dbReference>
<dbReference type="InterPro" id="IPR035940">
    <property type="entry name" value="CAP_sf"/>
</dbReference>
<organism evidence="3 4">
    <name type="scientific">Paralvinella palmiformis</name>
    <dbReference type="NCBI Taxonomy" id="53620"/>
    <lineage>
        <taxon>Eukaryota</taxon>
        <taxon>Metazoa</taxon>
        <taxon>Spiralia</taxon>
        <taxon>Lophotrochozoa</taxon>
        <taxon>Annelida</taxon>
        <taxon>Polychaeta</taxon>
        <taxon>Sedentaria</taxon>
        <taxon>Canalipalpata</taxon>
        <taxon>Terebellida</taxon>
        <taxon>Terebelliformia</taxon>
        <taxon>Alvinellidae</taxon>
        <taxon>Paralvinella</taxon>
    </lineage>
</organism>
<name>A0AAD9J7Q9_9ANNE</name>
<keyword evidence="4" id="KW-1185">Reference proteome</keyword>
<evidence type="ECO:0000313" key="4">
    <source>
        <dbReference type="Proteomes" id="UP001208570"/>
    </source>
</evidence>
<comment type="caution">
    <text evidence="3">The sequence shown here is derived from an EMBL/GenBank/DDBJ whole genome shotgun (WGS) entry which is preliminary data.</text>
</comment>
<reference evidence="3" key="1">
    <citation type="journal article" date="2023" name="Mol. Biol. Evol.">
        <title>Third-Generation Sequencing Reveals the Adaptive Role of the Epigenome in Three Deep-Sea Polychaetes.</title>
        <authorList>
            <person name="Perez M."/>
            <person name="Aroh O."/>
            <person name="Sun Y."/>
            <person name="Lan Y."/>
            <person name="Juniper S.K."/>
            <person name="Young C.R."/>
            <person name="Angers B."/>
            <person name="Qian P.Y."/>
        </authorList>
    </citation>
    <scope>NUCLEOTIDE SEQUENCE</scope>
    <source>
        <strain evidence="3">P08H-3</strain>
    </source>
</reference>
<dbReference type="SMART" id="SM00198">
    <property type="entry name" value="SCP"/>
    <property type="match status" value="1"/>
</dbReference>
<feature type="region of interest" description="Disordered" evidence="1">
    <location>
        <begin position="42"/>
        <end position="74"/>
    </location>
</feature>
<accession>A0AAD9J7Q9</accession>
<evidence type="ECO:0000256" key="1">
    <source>
        <dbReference type="SAM" id="MobiDB-lite"/>
    </source>
</evidence>
<dbReference type="InterPro" id="IPR001283">
    <property type="entry name" value="CRISP-related"/>
</dbReference>
<gene>
    <name evidence="3" type="ORF">LSH36_511g01027</name>
</gene>
<dbReference type="EMBL" id="JAODUP010000511">
    <property type="protein sequence ID" value="KAK2148182.1"/>
    <property type="molecule type" value="Genomic_DNA"/>
</dbReference>
<feature type="compositionally biased region" description="Low complexity" evidence="1">
    <location>
        <begin position="53"/>
        <end position="72"/>
    </location>
</feature>